<sequence length="499" mass="55005">MIPLPRISWCALSLLIGLHALDVRAQSDDGEESCRVVSQDGAPARLDPPGERTQRACSAKWCAGLNHYNMGYSHFITCLYVTDKAGTPTSTLSLDHGMEGLKTVRFLADDRIELSYSTCDRSWSEVYALDARGQLPRPRPPPPPSARQRHEQQVLKRKQEAEYSRRLELEARSSCQHLDEEPSCGEQSLPEEVRERLGQACGQPAGGILGVCSKAGCMGLVRTHTGEARSYCIAWAPQRGPAIVVPTASEDLRSIILDGSFICLNKVRSINGWTAYSMEECVDMSGPVARLVREPPGKVSGNADYEILPYRGEAPLIDGKALELEWKAPTLEIATAALVGEGLEAWRDARDASAEWIFRSRDEELLFLLRVHDDQVVAGELPEHNDGVSLKFFQGEESSHELRVLLAPAGRVSTTGASHARCAWSATGDGYRMECAVPLKELGLPRVPSAWTVRVGVEDRDGRGEPLTRLSTFNRLVAWSEFPPPWNEAARLSPWEPCP</sequence>
<dbReference type="RefSeq" id="WP_071900328.1">
    <property type="nucleotide sequence ID" value="NZ_MPIN01000005.1"/>
</dbReference>
<keyword evidence="2" id="KW-0732">Signal</keyword>
<proteinExistence type="predicted"/>
<evidence type="ECO:0000256" key="2">
    <source>
        <dbReference type="SAM" id="SignalP"/>
    </source>
</evidence>
<dbReference type="SUPFAM" id="SSF49344">
    <property type="entry name" value="CBD9-like"/>
    <property type="match status" value="1"/>
</dbReference>
<feature type="signal peptide" evidence="2">
    <location>
        <begin position="1"/>
        <end position="25"/>
    </location>
</feature>
<evidence type="ECO:0008006" key="5">
    <source>
        <dbReference type="Google" id="ProtNLM"/>
    </source>
</evidence>
<dbReference type="Proteomes" id="UP000182229">
    <property type="component" value="Unassembled WGS sequence"/>
</dbReference>
<dbReference type="AlphaFoldDB" id="A0A1L9B9H0"/>
<feature type="region of interest" description="Disordered" evidence="1">
    <location>
        <begin position="132"/>
        <end position="159"/>
    </location>
</feature>
<dbReference type="Gene3D" id="2.60.40.1190">
    <property type="match status" value="1"/>
</dbReference>
<dbReference type="EMBL" id="MPIN01000005">
    <property type="protein sequence ID" value="OJH38892.1"/>
    <property type="molecule type" value="Genomic_DNA"/>
</dbReference>
<evidence type="ECO:0000313" key="3">
    <source>
        <dbReference type="EMBL" id="OJH38892.1"/>
    </source>
</evidence>
<accession>A0A1L9B9H0</accession>
<protein>
    <recommendedName>
        <fullName evidence="5">Carbohydrate-binding domain-containing protein</fullName>
    </recommendedName>
</protein>
<gene>
    <name evidence="3" type="ORF">BON30_21990</name>
</gene>
<evidence type="ECO:0000256" key="1">
    <source>
        <dbReference type="SAM" id="MobiDB-lite"/>
    </source>
</evidence>
<evidence type="ECO:0000313" key="4">
    <source>
        <dbReference type="Proteomes" id="UP000182229"/>
    </source>
</evidence>
<name>A0A1L9B9H0_9BACT</name>
<feature type="chain" id="PRO_5012092311" description="Carbohydrate-binding domain-containing protein" evidence="2">
    <location>
        <begin position="26"/>
        <end position="499"/>
    </location>
</feature>
<comment type="caution">
    <text evidence="3">The sequence shown here is derived from an EMBL/GenBank/DDBJ whole genome shotgun (WGS) entry which is preliminary data.</text>
</comment>
<organism evidence="3 4">
    <name type="scientific">Cystobacter ferrugineus</name>
    <dbReference type="NCBI Taxonomy" id="83449"/>
    <lineage>
        <taxon>Bacteria</taxon>
        <taxon>Pseudomonadati</taxon>
        <taxon>Myxococcota</taxon>
        <taxon>Myxococcia</taxon>
        <taxon>Myxococcales</taxon>
        <taxon>Cystobacterineae</taxon>
        <taxon>Archangiaceae</taxon>
        <taxon>Cystobacter</taxon>
    </lineage>
</organism>
<keyword evidence="4" id="KW-1185">Reference proteome</keyword>
<reference evidence="3 4" key="2">
    <citation type="submission" date="2016-12" db="EMBL/GenBank/DDBJ databases">
        <title>Draft Genome Sequence of Cystobacter ferrugineus Strain Cbfe23.</title>
        <authorList>
            <person name="Akbar S."/>
            <person name="Dowd S.E."/>
            <person name="Stevens D.C."/>
        </authorList>
    </citation>
    <scope>NUCLEOTIDE SEQUENCE [LARGE SCALE GENOMIC DNA]</scope>
    <source>
        <strain evidence="3 4">Cbfe23</strain>
    </source>
</reference>
<feature type="compositionally biased region" description="Basic and acidic residues" evidence="1">
    <location>
        <begin position="148"/>
        <end position="159"/>
    </location>
</feature>
<reference evidence="4" key="1">
    <citation type="submission" date="2016-11" db="EMBL/GenBank/DDBJ databases">
        <authorList>
            <person name="Shukria A."/>
            <person name="Stevens D.C."/>
        </authorList>
    </citation>
    <scope>NUCLEOTIDE SEQUENCE [LARGE SCALE GENOMIC DNA]</scope>
    <source>
        <strain evidence="4">Cbfe23</strain>
    </source>
</reference>